<dbReference type="GO" id="GO:0043565">
    <property type="term" value="F:sequence-specific DNA binding"/>
    <property type="evidence" value="ECO:0007669"/>
    <property type="project" value="TreeGrafter"/>
</dbReference>
<sequence length="288" mass="33024">MDTLQSMKVFRQIVEKGSFSKAAEQLNLSTSMVSKHLSNLEHYLQAKLLNRTSRRLSLTEVGADYYQRCVAALDDLEEAKQIASQGTIHPQGTLKITLPVWFATRRFAEFLAEYQHRYPQVNLQLSLDNHHTDLVGQGFDLALKVTAHPAENLIVKPLAGMPFHWVASPKYIQQFGQLNELSWAQHKGLIPTYTHVEHHFVDIISSNNTLMLYQLALAAQGIAYLPSFLCEDDLQRGDLQIVPHPANRNHTLYAAYMNREFMSAKVRSFIDFMAEKFSNYPLRHYDFE</sequence>
<dbReference type="Proteomes" id="UP000030526">
    <property type="component" value="Unassembled WGS sequence"/>
</dbReference>
<dbReference type="InterPro" id="IPR036388">
    <property type="entry name" value="WH-like_DNA-bd_sf"/>
</dbReference>
<evidence type="ECO:0000256" key="2">
    <source>
        <dbReference type="ARBA" id="ARBA00023015"/>
    </source>
</evidence>
<comment type="caution">
    <text evidence="5">The sequence shown here is derived from an EMBL/GenBank/DDBJ whole genome shotgun (WGS) entry which is preliminary data.</text>
</comment>
<evidence type="ECO:0000313" key="5">
    <source>
        <dbReference type="EMBL" id="KGQ29615.1"/>
    </source>
</evidence>
<dbReference type="CDD" id="cd08422">
    <property type="entry name" value="PBP2_CrgA_like"/>
    <property type="match status" value="1"/>
</dbReference>
<evidence type="ECO:0000256" key="4">
    <source>
        <dbReference type="ARBA" id="ARBA00023163"/>
    </source>
</evidence>
<dbReference type="PROSITE" id="PS50931">
    <property type="entry name" value="HTH_LYSR"/>
    <property type="match status" value="1"/>
</dbReference>
<dbReference type="PANTHER" id="PTHR30537:SF35">
    <property type="entry name" value="TRANSCRIPTIONAL REGULATORY PROTEIN"/>
    <property type="match status" value="1"/>
</dbReference>
<dbReference type="EMBL" id="JPXS01000069">
    <property type="protein sequence ID" value="KGQ29615.1"/>
    <property type="molecule type" value="Genomic_DNA"/>
</dbReference>
<dbReference type="Gene3D" id="3.40.190.290">
    <property type="match status" value="1"/>
</dbReference>
<dbReference type="Pfam" id="PF03466">
    <property type="entry name" value="LysR_substrate"/>
    <property type="match status" value="1"/>
</dbReference>
<dbReference type="InterPro" id="IPR000847">
    <property type="entry name" value="LysR_HTH_N"/>
</dbReference>
<dbReference type="GO" id="GO:0006351">
    <property type="term" value="P:DNA-templated transcription"/>
    <property type="evidence" value="ECO:0007669"/>
    <property type="project" value="TreeGrafter"/>
</dbReference>
<protein>
    <submittedName>
        <fullName evidence="5">Transcriptional regulator</fullName>
    </submittedName>
</protein>
<organism evidence="5 6">
    <name type="scientific">Gallibacterium anatis</name>
    <dbReference type="NCBI Taxonomy" id="750"/>
    <lineage>
        <taxon>Bacteria</taxon>
        <taxon>Pseudomonadati</taxon>
        <taxon>Pseudomonadota</taxon>
        <taxon>Gammaproteobacteria</taxon>
        <taxon>Pasteurellales</taxon>
        <taxon>Pasteurellaceae</taxon>
        <taxon>Gallibacterium</taxon>
    </lineage>
</organism>
<keyword evidence="4" id="KW-0804">Transcription</keyword>
<dbReference type="AlphaFoldDB" id="A0A0A2Z2K0"/>
<dbReference type="RefSeq" id="WP_039084876.1">
    <property type="nucleotide sequence ID" value="NZ_JBLODG010000003.1"/>
</dbReference>
<keyword evidence="3" id="KW-0238">DNA-binding</keyword>
<dbReference type="FunFam" id="1.10.10.10:FF:000001">
    <property type="entry name" value="LysR family transcriptional regulator"/>
    <property type="match status" value="1"/>
</dbReference>
<reference evidence="5 6" key="1">
    <citation type="submission" date="2014-08" db="EMBL/GenBank/DDBJ databases">
        <title>Chaperone-usher fimbriae in a diverse selection of Gallibacterium genomes.</title>
        <authorList>
            <person name="Kudirkiene E."/>
            <person name="Bager R.J."/>
            <person name="Johnson T.J."/>
            <person name="Bojesen A.M."/>
        </authorList>
    </citation>
    <scope>NUCLEOTIDE SEQUENCE [LARGE SCALE GENOMIC DNA]</scope>
    <source>
        <strain evidence="5 6">20558/3kl.</strain>
    </source>
</reference>
<dbReference type="Pfam" id="PF00126">
    <property type="entry name" value="HTH_1"/>
    <property type="match status" value="1"/>
</dbReference>
<dbReference type="InterPro" id="IPR036390">
    <property type="entry name" value="WH_DNA-bd_sf"/>
</dbReference>
<gene>
    <name evidence="5" type="ORF">JP32_11055</name>
</gene>
<dbReference type="GO" id="GO:0003700">
    <property type="term" value="F:DNA-binding transcription factor activity"/>
    <property type="evidence" value="ECO:0007669"/>
    <property type="project" value="InterPro"/>
</dbReference>
<name>A0A0A2Z2K0_9PAST</name>
<accession>A0A0A2Z2K0</accession>
<dbReference type="SUPFAM" id="SSF46785">
    <property type="entry name" value="Winged helix' DNA-binding domain"/>
    <property type="match status" value="1"/>
</dbReference>
<comment type="similarity">
    <text evidence="1">Belongs to the LysR transcriptional regulatory family.</text>
</comment>
<evidence type="ECO:0000256" key="3">
    <source>
        <dbReference type="ARBA" id="ARBA00023125"/>
    </source>
</evidence>
<proteinExistence type="inferred from homology"/>
<dbReference type="InterPro" id="IPR058163">
    <property type="entry name" value="LysR-type_TF_proteobact-type"/>
</dbReference>
<dbReference type="PANTHER" id="PTHR30537">
    <property type="entry name" value="HTH-TYPE TRANSCRIPTIONAL REGULATOR"/>
    <property type="match status" value="1"/>
</dbReference>
<keyword evidence="2" id="KW-0805">Transcription regulation</keyword>
<dbReference type="SUPFAM" id="SSF53850">
    <property type="entry name" value="Periplasmic binding protein-like II"/>
    <property type="match status" value="1"/>
</dbReference>
<dbReference type="Gene3D" id="1.10.10.10">
    <property type="entry name" value="Winged helix-like DNA-binding domain superfamily/Winged helix DNA-binding domain"/>
    <property type="match status" value="1"/>
</dbReference>
<evidence type="ECO:0000313" key="6">
    <source>
        <dbReference type="Proteomes" id="UP000030526"/>
    </source>
</evidence>
<dbReference type="InterPro" id="IPR005119">
    <property type="entry name" value="LysR_subst-bd"/>
</dbReference>
<evidence type="ECO:0000256" key="1">
    <source>
        <dbReference type="ARBA" id="ARBA00009437"/>
    </source>
</evidence>